<organism evidence="1 2">
    <name type="scientific">Coemansia linderi</name>
    <dbReference type="NCBI Taxonomy" id="2663919"/>
    <lineage>
        <taxon>Eukaryota</taxon>
        <taxon>Fungi</taxon>
        <taxon>Fungi incertae sedis</taxon>
        <taxon>Zoopagomycota</taxon>
        <taxon>Kickxellomycotina</taxon>
        <taxon>Kickxellomycetes</taxon>
        <taxon>Kickxellales</taxon>
        <taxon>Kickxellaceae</taxon>
        <taxon>Coemansia</taxon>
    </lineage>
</organism>
<keyword evidence="2" id="KW-1185">Reference proteome</keyword>
<protein>
    <submittedName>
        <fullName evidence="1">Uncharacterized protein</fullName>
    </submittedName>
</protein>
<name>A0ACC1KI78_9FUNG</name>
<sequence length="138" mass="15206">MLPFTMLDFSVISGSEGTPPSPPSERHPSNDDWGTTITAIALMTLLAFIALGALIKKSFQLVPTGVLALRTLVSDRPAGYHQLDPNDSDEETGALTREESSATDNRRFEILRDEESIDDYREEPNEAGDSARIIRIED</sequence>
<accession>A0ACC1KI78</accession>
<evidence type="ECO:0000313" key="1">
    <source>
        <dbReference type="EMBL" id="KAJ2790157.1"/>
    </source>
</evidence>
<dbReference type="Proteomes" id="UP001140066">
    <property type="component" value="Unassembled WGS sequence"/>
</dbReference>
<proteinExistence type="predicted"/>
<comment type="caution">
    <text evidence="1">The sequence shown here is derived from an EMBL/GenBank/DDBJ whole genome shotgun (WGS) entry which is preliminary data.</text>
</comment>
<reference evidence="1" key="1">
    <citation type="submission" date="2022-07" db="EMBL/GenBank/DDBJ databases">
        <title>Phylogenomic reconstructions and comparative analyses of Kickxellomycotina fungi.</title>
        <authorList>
            <person name="Reynolds N.K."/>
            <person name="Stajich J.E."/>
            <person name="Barry K."/>
            <person name="Grigoriev I.V."/>
            <person name="Crous P."/>
            <person name="Smith M.E."/>
        </authorList>
    </citation>
    <scope>NUCLEOTIDE SEQUENCE</scope>
    <source>
        <strain evidence="1">BCRC 34191</strain>
    </source>
</reference>
<gene>
    <name evidence="1" type="ORF">GGI18_001974</name>
</gene>
<evidence type="ECO:0000313" key="2">
    <source>
        <dbReference type="Proteomes" id="UP001140066"/>
    </source>
</evidence>
<dbReference type="EMBL" id="JANBUK010000395">
    <property type="protein sequence ID" value="KAJ2790157.1"/>
    <property type="molecule type" value="Genomic_DNA"/>
</dbReference>